<evidence type="ECO:0000256" key="1">
    <source>
        <dbReference type="SAM" id="MobiDB-lite"/>
    </source>
</evidence>
<proteinExistence type="predicted"/>
<comment type="caution">
    <text evidence="2">The sequence shown here is derived from an EMBL/GenBank/DDBJ whole genome shotgun (WGS) entry which is preliminary data.</text>
</comment>
<evidence type="ECO:0000313" key="2">
    <source>
        <dbReference type="EMBL" id="MCT2043408.1"/>
    </source>
</evidence>
<dbReference type="Proteomes" id="UP001525379">
    <property type="component" value="Unassembled WGS sequence"/>
</dbReference>
<organism evidence="2 3">
    <name type="scientific">Pseudoclavibacter albus</name>
    <dbReference type="NCBI Taxonomy" id="272241"/>
    <lineage>
        <taxon>Bacteria</taxon>
        <taxon>Bacillati</taxon>
        <taxon>Actinomycetota</taxon>
        <taxon>Actinomycetes</taxon>
        <taxon>Micrococcales</taxon>
        <taxon>Microbacteriaceae</taxon>
        <taxon>Pseudoclavibacter</taxon>
    </lineage>
</organism>
<evidence type="ECO:0000313" key="3">
    <source>
        <dbReference type="Proteomes" id="UP001525379"/>
    </source>
</evidence>
<feature type="region of interest" description="Disordered" evidence="1">
    <location>
        <begin position="129"/>
        <end position="156"/>
    </location>
</feature>
<name>A0ABT2HYL7_9MICO</name>
<dbReference type="EMBL" id="JALXSQ010000041">
    <property type="protein sequence ID" value="MCT2043408.1"/>
    <property type="molecule type" value="Genomic_DNA"/>
</dbReference>
<accession>A0ABT2HYL7</accession>
<protein>
    <submittedName>
        <fullName evidence="2">Helix-turn-helix domain-containing protein</fullName>
    </submittedName>
</protein>
<sequence>MSAEQAAGRIIRVELSFERGFTMLPNRWVRDPRLTYRARGILAVLMSHESGARVSVESLVENTAKRNDRSKAHEGRDAVRAAIAELEQYGYLHRPRRRVSGRYVVDWYLQEPPQELENLWITTPHRVGSTATAQPTRHPHRVGSTATAQPTDKKTKQEEINTYLGNQQSDEAQPVDNSVDPDRCNWDRWTRSARHYAPKGVRYADGFTCTRCGTHVPATPRLSEITT</sequence>
<gene>
    <name evidence="2" type="ORF">M3D15_08730</name>
</gene>
<keyword evidence="3" id="KW-1185">Reference proteome</keyword>
<reference evidence="2 3" key="1">
    <citation type="submission" date="2022-04" db="EMBL/GenBank/DDBJ databases">
        <title>Human microbiome associated bacterial genomes.</title>
        <authorList>
            <person name="Sandstrom S."/>
            <person name="Salamzade R."/>
            <person name="Kalan L.R."/>
        </authorList>
    </citation>
    <scope>NUCLEOTIDE SEQUENCE [LARGE SCALE GENOMIC DNA]</scope>
    <source>
        <strain evidence="3">p3-SID1799</strain>
    </source>
</reference>
<dbReference type="RefSeq" id="WP_260104581.1">
    <property type="nucleotide sequence ID" value="NZ_JALXSQ010000041.1"/>
</dbReference>